<dbReference type="Proteomes" id="UP000799755">
    <property type="component" value="Unassembled WGS sequence"/>
</dbReference>
<keyword evidence="2" id="KW-1185">Reference proteome</keyword>
<comment type="caution">
    <text evidence="1">The sequence shown here is derived from an EMBL/GenBank/DDBJ whole genome shotgun (WGS) entry which is preliminary data.</text>
</comment>
<proteinExistence type="predicted"/>
<dbReference type="EMBL" id="MU003499">
    <property type="protein sequence ID" value="KAF2473575.1"/>
    <property type="molecule type" value="Genomic_DNA"/>
</dbReference>
<gene>
    <name evidence="1" type="ORF">BDR25DRAFT_311806</name>
</gene>
<protein>
    <submittedName>
        <fullName evidence="1">Uncharacterized protein</fullName>
    </submittedName>
</protein>
<name>A0ACB6R473_9PLEO</name>
<evidence type="ECO:0000313" key="2">
    <source>
        <dbReference type="Proteomes" id="UP000799755"/>
    </source>
</evidence>
<evidence type="ECO:0000313" key="1">
    <source>
        <dbReference type="EMBL" id="KAF2473575.1"/>
    </source>
</evidence>
<organism evidence="1 2">
    <name type="scientific">Lindgomyces ingoldianus</name>
    <dbReference type="NCBI Taxonomy" id="673940"/>
    <lineage>
        <taxon>Eukaryota</taxon>
        <taxon>Fungi</taxon>
        <taxon>Dikarya</taxon>
        <taxon>Ascomycota</taxon>
        <taxon>Pezizomycotina</taxon>
        <taxon>Dothideomycetes</taxon>
        <taxon>Pleosporomycetidae</taxon>
        <taxon>Pleosporales</taxon>
        <taxon>Lindgomycetaceae</taxon>
        <taxon>Lindgomyces</taxon>
    </lineage>
</organism>
<reference evidence="1" key="1">
    <citation type="journal article" date="2020" name="Stud. Mycol.">
        <title>101 Dothideomycetes genomes: a test case for predicting lifestyles and emergence of pathogens.</title>
        <authorList>
            <person name="Haridas S."/>
            <person name="Albert R."/>
            <person name="Binder M."/>
            <person name="Bloem J."/>
            <person name="Labutti K."/>
            <person name="Salamov A."/>
            <person name="Andreopoulos B."/>
            <person name="Baker S."/>
            <person name="Barry K."/>
            <person name="Bills G."/>
            <person name="Bluhm B."/>
            <person name="Cannon C."/>
            <person name="Castanera R."/>
            <person name="Culley D."/>
            <person name="Daum C."/>
            <person name="Ezra D."/>
            <person name="Gonzalez J."/>
            <person name="Henrissat B."/>
            <person name="Kuo A."/>
            <person name="Liang C."/>
            <person name="Lipzen A."/>
            <person name="Lutzoni F."/>
            <person name="Magnuson J."/>
            <person name="Mondo S."/>
            <person name="Nolan M."/>
            <person name="Ohm R."/>
            <person name="Pangilinan J."/>
            <person name="Park H.-J."/>
            <person name="Ramirez L."/>
            <person name="Alfaro M."/>
            <person name="Sun H."/>
            <person name="Tritt A."/>
            <person name="Yoshinaga Y."/>
            <person name="Zwiers L.-H."/>
            <person name="Turgeon B."/>
            <person name="Goodwin S."/>
            <person name="Spatafora J."/>
            <person name="Crous P."/>
            <person name="Grigoriev I."/>
        </authorList>
    </citation>
    <scope>NUCLEOTIDE SEQUENCE</scope>
    <source>
        <strain evidence="1">ATCC 200398</strain>
    </source>
</reference>
<sequence>MLLARVRIGKAVDGAQLAETLAEVPLVQDNPAWTCRIWVRDAIAALEADRKSLGTRVTDWQRIEQTSNIYIAQKRQQRRYDGSGTWRASTVPTYDLLEEKEVIP</sequence>
<accession>A0ACB6R473</accession>